<name>A0AAD1TAP3_PELCU</name>
<feature type="compositionally biased region" description="Polar residues" evidence="1">
    <location>
        <begin position="125"/>
        <end position="139"/>
    </location>
</feature>
<proteinExistence type="predicted"/>
<evidence type="ECO:0000313" key="3">
    <source>
        <dbReference type="Proteomes" id="UP001295444"/>
    </source>
</evidence>
<reference evidence="2" key="1">
    <citation type="submission" date="2022-03" db="EMBL/GenBank/DDBJ databases">
        <authorList>
            <person name="Alioto T."/>
            <person name="Alioto T."/>
            <person name="Gomez Garrido J."/>
        </authorList>
    </citation>
    <scope>NUCLEOTIDE SEQUENCE</scope>
</reference>
<organism evidence="2 3">
    <name type="scientific">Pelobates cultripes</name>
    <name type="common">Western spadefoot toad</name>
    <dbReference type="NCBI Taxonomy" id="61616"/>
    <lineage>
        <taxon>Eukaryota</taxon>
        <taxon>Metazoa</taxon>
        <taxon>Chordata</taxon>
        <taxon>Craniata</taxon>
        <taxon>Vertebrata</taxon>
        <taxon>Euteleostomi</taxon>
        <taxon>Amphibia</taxon>
        <taxon>Batrachia</taxon>
        <taxon>Anura</taxon>
        <taxon>Pelobatoidea</taxon>
        <taxon>Pelobatidae</taxon>
        <taxon>Pelobates</taxon>
    </lineage>
</organism>
<dbReference type="EMBL" id="OW240921">
    <property type="protein sequence ID" value="CAH2319744.1"/>
    <property type="molecule type" value="Genomic_DNA"/>
</dbReference>
<dbReference type="AlphaFoldDB" id="A0AAD1TAP3"/>
<sequence>MPDVRSCVELALFPTLWTTGVDPGPHHGAPGCAMTPAYRAVAMSTRGSEVTSKMAETKWRATTTRREIDAPTTPADCQHRPNKYLQMQPRIRVLVLERARPRRKNRRCTKPAHTALQRSTEADSGKSTTKPTQEHGSQNKTALRHYSYACYTYLTAARGPRCSGRMLAAGVLKLKIIEAVRIHILPTVGIG</sequence>
<protein>
    <submittedName>
        <fullName evidence="2">Uncharacterized protein</fullName>
    </submittedName>
</protein>
<evidence type="ECO:0000256" key="1">
    <source>
        <dbReference type="SAM" id="MobiDB-lite"/>
    </source>
</evidence>
<gene>
    <name evidence="2" type="ORF">PECUL_23A050415</name>
</gene>
<keyword evidence="3" id="KW-1185">Reference proteome</keyword>
<feature type="region of interest" description="Disordered" evidence="1">
    <location>
        <begin position="102"/>
        <end position="139"/>
    </location>
</feature>
<evidence type="ECO:0000313" key="2">
    <source>
        <dbReference type="EMBL" id="CAH2319744.1"/>
    </source>
</evidence>
<accession>A0AAD1TAP3</accession>
<dbReference type="Proteomes" id="UP001295444">
    <property type="component" value="Chromosome 10"/>
</dbReference>